<accession>K9H316</accession>
<dbReference type="GO" id="GO:0003824">
    <property type="term" value="F:catalytic activity"/>
    <property type="evidence" value="ECO:0007669"/>
    <property type="project" value="InterPro"/>
</dbReference>
<dbReference type="Gene3D" id="1.10.287.500">
    <property type="entry name" value="Helix hairpin bin"/>
    <property type="match status" value="1"/>
</dbReference>
<dbReference type="PATRIC" id="fig|1238182.3.peg.659"/>
<keyword evidence="3" id="KW-1185">Reference proteome</keyword>
<evidence type="ECO:0000313" key="3">
    <source>
        <dbReference type="Proteomes" id="UP000009881"/>
    </source>
</evidence>
<evidence type="ECO:0000256" key="1">
    <source>
        <dbReference type="SAM" id="Coils"/>
    </source>
</evidence>
<gene>
    <name evidence="2" type="ORF">C882_2699</name>
</gene>
<organism evidence="2 3">
    <name type="scientific">Caenispirillum salinarum AK4</name>
    <dbReference type="NCBI Taxonomy" id="1238182"/>
    <lineage>
        <taxon>Bacteria</taxon>
        <taxon>Pseudomonadati</taxon>
        <taxon>Pseudomonadota</taxon>
        <taxon>Alphaproteobacteria</taxon>
        <taxon>Rhodospirillales</taxon>
        <taxon>Novispirillaceae</taxon>
        <taxon>Caenispirillum</taxon>
    </lineage>
</organism>
<dbReference type="AlphaFoldDB" id="K9H316"/>
<name>K9H316_9PROT</name>
<dbReference type="InterPro" id="IPR007439">
    <property type="entry name" value="Chemotax_Pase_CheZ"/>
</dbReference>
<feature type="coiled-coil region" evidence="1">
    <location>
        <begin position="61"/>
        <end position="112"/>
    </location>
</feature>
<dbReference type="Pfam" id="PF04344">
    <property type="entry name" value="CheZ"/>
    <property type="match status" value="1"/>
</dbReference>
<dbReference type="Proteomes" id="UP000009881">
    <property type="component" value="Unassembled WGS sequence"/>
</dbReference>
<dbReference type="GO" id="GO:0050920">
    <property type="term" value="P:regulation of chemotaxis"/>
    <property type="evidence" value="ECO:0007669"/>
    <property type="project" value="InterPro"/>
</dbReference>
<reference evidence="2 3" key="1">
    <citation type="journal article" date="2013" name="Genome Announc.">
        <title>Draft Genome Sequence of an Alphaproteobacterium, Caenispirillum salinarum AK4(T), Isolated from a Solar Saltern.</title>
        <authorList>
            <person name="Khatri I."/>
            <person name="Singh A."/>
            <person name="Korpole S."/>
            <person name="Pinnaka A.K."/>
            <person name="Subramanian S."/>
        </authorList>
    </citation>
    <scope>NUCLEOTIDE SEQUENCE [LARGE SCALE GENOMIC DNA]</scope>
    <source>
        <strain evidence="2 3">AK4</strain>
    </source>
</reference>
<comment type="caution">
    <text evidence="2">The sequence shown here is derived from an EMBL/GenBank/DDBJ whole genome shotgun (WGS) entry which is preliminary data.</text>
</comment>
<dbReference type="SUPFAM" id="SSF75708">
    <property type="entry name" value="Chemotaxis phosphatase CheZ"/>
    <property type="match status" value="1"/>
</dbReference>
<dbReference type="STRING" id="1238182.C882_2699"/>
<protein>
    <submittedName>
        <fullName evidence="2">Chemotaxis protein</fullName>
    </submittedName>
</protein>
<sequence>MTRKLFSAELRRLRDAGVDPGHAAAGGGGGVSRDELEALRADFKALDTFIRERLGDPEIEQQKVEEQLARESEEMSALEKQRQEVELLKMEIHALANCINQTKQEIAQLRTNDSEQDRLMAVASELDEVVGATEGATESILDAAEKIDQLAQTIQAQEQDSYIRHQADEITERVMGIFEACNFQDITGQRITKVVNTLKFVEDRVERMIEIWGRDTFANIVIEQDTSTDDEKRLLNGPQLENSGISQDEIDKLFD</sequence>
<dbReference type="EMBL" id="ANHY01000003">
    <property type="protein sequence ID" value="EKV32620.1"/>
    <property type="molecule type" value="Genomic_DNA"/>
</dbReference>
<dbReference type="GO" id="GO:0009288">
    <property type="term" value="C:bacterial-type flagellum"/>
    <property type="evidence" value="ECO:0007669"/>
    <property type="project" value="InterPro"/>
</dbReference>
<dbReference type="RefSeq" id="WP_009539108.1">
    <property type="nucleotide sequence ID" value="NZ_ANHY01000003.1"/>
</dbReference>
<proteinExistence type="predicted"/>
<dbReference type="eggNOG" id="COG3143">
    <property type="taxonomic scope" value="Bacteria"/>
</dbReference>
<keyword evidence="1" id="KW-0175">Coiled coil</keyword>
<evidence type="ECO:0000313" key="2">
    <source>
        <dbReference type="EMBL" id="EKV32620.1"/>
    </source>
</evidence>